<accession>A0A9N9N9X9</accession>
<keyword evidence="2" id="KW-0472">Membrane</keyword>
<feature type="non-terminal residue" evidence="3">
    <location>
        <position position="221"/>
    </location>
</feature>
<proteinExistence type="predicted"/>
<evidence type="ECO:0000313" key="3">
    <source>
        <dbReference type="EMBL" id="CAG8717733.1"/>
    </source>
</evidence>
<name>A0A9N9N9X9_9GLOM</name>
<evidence type="ECO:0000256" key="1">
    <source>
        <dbReference type="SAM" id="Coils"/>
    </source>
</evidence>
<gene>
    <name evidence="3" type="ORF">DERYTH_LOCUS14072</name>
</gene>
<evidence type="ECO:0000313" key="4">
    <source>
        <dbReference type="Proteomes" id="UP000789405"/>
    </source>
</evidence>
<protein>
    <submittedName>
        <fullName evidence="3">13358_t:CDS:1</fullName>
    </submittedName>
</protein>
<feature type="transmembrane region" description="Helical" evidence="2">
    <location>
        <begin position="187"/>
        <end position="206"/>
    </location>
</feature>
<dbReference type="EMBL" id="CAJVPY010010325">
    <property type="protein sequence ID" value="CAG8717733.1"/>
    <property type="molecule type" value="Genomic_DNA"/>
</dbReference>
<keyword evidence="4" id="KW-1185">Reference proteome</keyword>
<dbReference type="OrthoDB" id="2491762at2759"/>
<keyword evidence="2" id="KW-0812">Transmembrane</keyword>
<dbReference type="Proteomes" id="UP000789405">
    <property type="component" value="Unassembled WGS sequence"/>
</dbReference>
<organism evidence="3 4">
    <name type="scientific">Dentiscutata erythropus</name>
    <dbReference type="NCBI Taxonomy" id="1348616"/>
    <lineage>
        <taxon>Eukaryota</taxon>
        <taxon>Fungi</taxon>
        <taxon>Fungi incertae sedis</taxon>
        <taxon>Mucoromycota</taxon>
        <taxon>Glomeromycotina</taxon>
        <taxon>Glomeromycetes</taxon>
        <taxon>Diversisporales</taxon>
        <taxon>Gigasporaceae</taxon>
        <taxon>Dentiscutata</taxon>
    </lineage>
</organism>
<dbReference type="AlphaFoldDB" id="A0A9N9N9X9"/>
<keyword evidence="2" id="KW-1133">Transmembrane helix</keyword>
<evidence type="ECO:0000256" key="2">
    <source>
        <dbReference type="SAM" id="Phobius"/>
    </source>
</evidence>
<keyword evidence="1" id="KW-0175">Coiled coil</keyword>
<sequence length="221" mass="25118">MCSIIYEEAKNFALIVEAENDQRSAEMKSVTAMKNLDRYYQSKSGVVNNNVLDDDYNMIYNVMNAYFGDNKNQECEINEECYNKPNDIGYSNSIINKAETIENKEDLEGEVEKEMNSANNMNKASRCYYKSIEAKINNEIKMAKPKELIDATWKSKVDNINKDVKIIESGTKTLDIGDCEATVKSDLVFVEKMILFIAILMFVVIIEPNVNSYAGLGCNQK</sequence>
<reference evidence="3" key="1">
    <citation type="submission" date="2021-06" db="EMBL/GenBank/DDBJ databases">
        <authorList>
            <person name="Kallberg Y."/>
            <person name="Tangrot J."/>
            <person name="Rosling A."/>
        </authorList>
    </citation>
    <scope>NUCLEOTIDE SEQUENCE</scope>
    <source>
        <strain evidence="3">MA453B</strain>
    </source>
</reference>
<comment type="caution">
    <text evidence="3">The sequence shown here is derived from an EMBL/GenBank/DDBJ whole genome shotgun (WGS) entry which is preliminary data.</text>
</comment>
<feature type="coiled-coil region" evidence="1">
    <location>
        <begin position="97"/>
        <end position="124"/>
    </location>
</feature>